<dbReference type="Proteomes" id="UP000799424">
    <property type="component" value="Unassembled WGS sequence"/>
</dbReference>
<accession>A0A6A7AHI9</accession>
<name>A0A6A7AHI9_9PLEO</name>
<feature type="compositionally biased region" description="Polar residues" evidence="1">
    <location>
        <begin position="1"/>
        <end position="10"/>
    </location>
</feature>
<gene>
    <name evidence="2" type="ORF">CC86DRAFT_340864</name>
</gene>
<organism evidence="2 3">
    <name type="scientific">Ophiobolus disseminans</name>
    <dbReference type="NCBI Taxonomy" id="1469910"/>
    <lineage>
        <taxon>Eukaryota</taxon>
        <taxon>Fungi</taxon>
        <taxon>Dikarya</taxon>
        <taxon>Ascomycota</taxon>
        <taxon>Pezizomycotina</taxon>
        <taxon>Dothideomycetes</taxon>
        <taxon>Pleosporomycetidae</taxon>
        <taxon>Pleosporales</taxon>
        <taxon>Pleosporineae</taxon>
        <taxon>Phaeosphaeriaceae</taxon>
        <taxon>Ophiobolus</taxon>
    </lineage>
</organism>
<dbReference type="OrthoDB" id="3359339at2759"/>
<feature type="region of interest" description="Disordered" evidence="1">
    <location>
        <begin position="1"/>
        <end position="128"/>
    </location>
</feature>
<sequence>MSATSENTTPLKVAEQAERDLNTDAAKKGHAGSDSTNDTGVDESVISKFPGSTVEYGSGGSNNRTLPESEGGSINPATGNLYKQGDFAHGGVGAPEAKTEGYAKNHGGEDDVRGNTVDGASLRQSGAK</sequence>
<evidence type="ECO:0000256" key="1">
    <source>
        <dbReference type="SAM" id="MobiDB-lite"/>
    </source>
</evidence>
<keyword evidence="3" id="KW-1185">Reference proteome</keyword>
<reference evidence="2" key="1">
    <citation type="journal article" date="2020" name="Stud. Mycol.">
        <title>101 Dothideomycetes genomes: a test case for predicting lifestyles and emergence of pathogens.</title>
        <authorList>
            <person name="Haridas S."/>
            <person name="Albert R."/>
            <person name="Binder M."/>
            <person name="Bloem J."/>
            <person name="Labutti K."/>
            <person name="Salamov A."/>
            <person name="Andreopoulos B."/>
            <person name="Baker S."/>
            <person name="Barry K."/>
            <person name="Bills G."/>
            <person name="Bluhm B."/>
            <person name="Cannon C."/>
            <person name="Castanera R."/>
            <person name="Culley D."/>
            <person name="Daum C."/>
            <person name="Ezra D."/>
            <person name="Gonzalez J."/>
            <person name="Henrissat B."/>
            <person name="Kuo A."/>
            <person name="Liang C."/>
            <person name="Lipzen A."/>
            <person name="Lutzoni F."/>
            <person name="Magnuson J."/>
            <person name="Mondo S."/>
            <person name="Nolan M."/>
            <person name="Ohm R."/>
            <person name="Pangilinan J."/>
            <person name="Park H.-J."/>
            <person name="Ramirez L."/>
            <person name="Alfaro M."/>
            <person name="Sun H."/>
            <person name="Tritt A."/>
            <person name="Yoshinaga Y."/>
            <person name="Zwiers L.-H."/>
            <person name="Turgeon B."/>
            <person name="Goodwin S."/>
            <person name="Spatafora J."/>
            <person name="Crous P."/>
            <person name="Grigoriev I."/>
        </authorList>
    </citation>
    <scope>NUCLEOTIDE SEQUENCE</scope>
    <source>
        <strain evidence="2">CBS 113818</strain>
    </source>
</reference>
<evidence type="ECO:0000313" key="3">
    <source>
        <dbReference type="Proteomes" id="UP000799424"/>
    </source>
</evidence>
<feature type="compositionally biased region" description="Basic and acidic residues" evidence="1">
    <location>
        <begin position="97"/>
        <end position="113"/>
    </location>
</feature>
<dbReference type="EMBL" id="MU006217">
    <property type="protein sequence ID" value="KAF2832394.1"/>
    <property type="molecule type" value="Genomic_DNA"/>
</dbReference>
<protein>
    <submittedName>
        <fullName evidence="2">Uncharacterized protein</fullName>
    </submittedName>
</protein>
<proteinExistence type="predicted"/>
<evidence type="ECO:0000313" key="2">
    <source>
        <dbReference type="EMBL" id="KAF2832394.1"/>
    </source>
</evidence>
<dbReference type="AlphaFoldDB" id="A0A6A7AHI9"/>
<feature type="compositionally biased region" description="Basic and acidic residues" evidence="1">
    <location>
        <begin position="15"/>
        <end position="27"/>
    </location>
</feature>